<accession>A0AAW4EDH1</accession>
<dbReference type="EMBL" id="JADVNV010000004">
    <property type="protein sequence ID" value="MBJ9868847.1"/>
    <property type="molecule type" value="Genomic_DNA"/>
</dbReference>
<dbReference type="Proteomes" id="UP000807555">
    <property type="component" value="Unassembled WGS sequence"/>
</dbReference>
<name>A0AAW4EDH1_CITKO</name>
<protein>
    <submittedName>
        <fullName evidence="2">Uncharacterized protein</fullName>
    </submittedName>
</protein>
<evidence type="ECO:0000256" key="1">
    <source>
        <dbReference type="SAM" id="MobiDB-lite"/>
    </source>
</evidence>
<gene>
    <name evidence="2" type="ORF">I5687_12910</name>
</gene>
<evidence type="ECO:0000313" key="3">
    <source>
        <dbReference type="Proteomes" id="UP000807555"/>
    </source>
</evidence>
<feature type="region of interest" description="Disordered" evidence="1">
    <location>
        <begin position="1"/>
        <end position="27"/>
    </location>
</feature>
<sequence length="62" mass="6687">MWVKTRGMAEGITPGGAALTGPTGYASRRPDKAMCPVALRLPGLQDMLSVGRIRRLRRHPAS</sequence>
<dbReference type="RefSeq" id="WP_125336938.1">
    <property type="nucleotide sequence ID" value="NZ_JADVEE010000001.1"/>
</dbReference>
<reference evidence="2" key="1">
    <citation type="submission" date="2020-11" db="EMBL/GenBank/DDBJ databases">
        <title>Enhanced detection system for hospital associated transmission using whole genome sequencing surveillance.</title>
        <authorList>
            <person name="Harrison L.H."/>
            <person name="Van Tyne D."/>
            <person name="Marsh J.W."/>
            <person name="Griffith M.P."/>
            <person name="Snyder D.J."/>
            <person name="Cooper V.S."/>
            <person name="Mustapha M."/>
        </authorList>
    </citation>
    <scope>NUCLEOTIDE SEQUENCE</scope>
    <source>
        <strain evidence="2">CB00014</strain>
    </source>
</reference>
<evidence type="ECO:0000313" key="2">
    <source>
        <dbReference type="EMBL" id="MBJ9868847.1"/>
    </source>
</evidence>
<comment type="caution">
    <text evidence="2">The sequence shown here is derived from an EMBL/GenBank/DDBJ whole genome shotgun (WGS) entry which is preliminary data.</text>
</comment>
<dbReference type="AlphaFoldDB" id="A0AAW4EDH1"/>
<organism evidence="2 3">
    <name type="scientific">Citrobacter koseri</name>
    <name type="common">Citrobacter diversus</name>
    <dbReference type="NCBI Taxonomy" id="545"/>
    <lineage>
        <taxon>Bacteria</taxon>
        <taxon>Pseudomonadati</taxon>
        <taxon>Pseudomonadota</taxon>
        <taxon>Gammaproteobacteria</taxon>
        <taxon>Enterobacterales</taxon>
        <taxon>Enterobacteriaceae</taxon>
        <taxon>Citrobacter</taxon>
    </lineage>
</organism>
<feature type="compositionally biased region" description="Low complexity" evidence="1">
    <location>
        <begin position="11"/>
        <end position="26"/>
    </location>
</feature>
<proteinExistence type="predicted"/>